<dbReference type="EMBL" id="JACIEH010000002">
    <property type="protein sequence ID" value="MBB4099199.1"/>
    <property type="molecule type" value="Genomic_DNA"/>
</dbReference>
<reference evidence="1 2" key="1">
    <citation type="submission" date="2020-08" db="EMBL/GenBank/DDBJ databases">
        <title>Genomic Encyclopedia of Type Strains, Phase IV (KMG-IV): sequencing the most valuable type-strain genomes for metagenomic binning, comparative biology and taxonomic classification.</title>
        <authorList>
            <person name="Goeker M."/>
        </authorList>
    </citation>
    <scope>NUCLEOTIDE SEQUENCE [LARGE SCALE GENOMIC DNA]</scope>
    <source>
        <strain evidence="1 2">DSM 101806</strain>
    </source>
</reference>
<keyword evidence="2" id="KW-1185">Reference proteome</keyword>
<comment type="caution">
    <text evidence="1">The sequence shown here is derived from an EMBL/GenBank/DDBJ whole genome shotgun (WGS) entry which is preliminary data.</text>
</comment>
<protein>
    <submittedName>
        <fullName evidence="1">Uncharacterized protein</fullName>
    </submittedName>
</protein>
<gene>
    <name evidence="1" type="ORF">GGR46_002763</name>
</gene>
<dbReference type="RefSeq" id="WP_183998492.1">
    <property type="nucleotide sequence ID" value="NZ_JACIEH010000002.1"/>
</dbReference>
<name>A0A7W6NWJ6_9SPHN</name>
<dbReference type="Proteomes" id="UP000557392">
    <property type="component" value="Unassembled WGS sequence"/>
</dbReference>
<evidence type="ECO:0000313" key="1">
    <source>
        <dbReference type="EMBL" id="MBB4099199.1"/>
    </source>
</evidence>
<organism evidence="1 2">
    <name type="scientific">Sphingomonas kyeonggiensis</name>
    <dbReference type="NCBI Taxonomy" id="1268553"/>
    <lineage>
        <taxon>Bacteria</taxon>
        <taxon>Pseudomonadati</taxon>
        <taxon>Pseudomonadota</taxon>
        <taxon>Alphaproteobacteria</taxon>
        <taxon>Sphingomonadales</taxon>
        <taxon>Sphingomonadaceae</taxon>
        <taxon>Sphingomonas</taxon>
    </lineage>
</organism>
<accession>A0A7W6NWJ6</accession>
<proteinExistence type="predicted"/>
<sequence length="288" mass="30787">MSEADPFAPADPIEGLPRPERVNYATGVLLDAEDFVDEQSYHRARLATALKSVVGFGTVAGLRVRPPAEADPERELHVDPGVAIDRFGRLIELAEPWCIRITRWFDAQDTDVLESANQGGADPVMYVDVFLSARNCALGKTPAFATGPFDALDAVVASRISEGAALELVLRAEPGTPPLPKNYWPSAGASNADKLAAVLGSWNNGVASGSDQLLDPLQEHVEGQDPSALFLARVTIPLDVPASPPGARVAIHDTRPISVDNGARPFVYLPNKWLGDGFTAEPLIQPEP</sequence>
<evidence type="ECO:0000313" key="2">
    <source>
        <dbReference type="Proteomes" id="UP000557392"/>
    </source>
</evidence>
<dbReference type="AlphaFoldDB" id="A0A7W6NWJ6"/>